<accession>A0AAD9KPU5</accession>
<comment type="caution">
    <text evidence="1">The sequence shown here is derived from an EMBL/GenBank/DDBJ whole genome shotgun (WGS) entry which is preliminary data.</text>
</comment>
<keyword evidence="2" id="KW-1185">Reference proteome</keyword>
<evidence type="ECO:0000313" key="1">
    <source>
        <dbReference type="EMBL" id="KAK2174630.1"/>
    </source>
</evidence>
<proteinExistence type="predicted"/>
<dbReference type="EMBL" id="JAODUO010000787">
    <property type="protein sequence ID" value="KAK2174630.1"/>
    <property type="molecule type" value="Genomic_DNA"/>
</dbReference>
<gene>
    <name evidence="1" type="ORF">NP493_787g01047</name>
</gene>
<evidence type="ECO:0000313" key="2">
    <source>
        <dbReference type="Proteomes" id="UP001209878"/>
    </source>
</evidence>
<organism evidence="1 2">
    <name type="scientific">Ridgeia piscesae</name>
    <name type="common">Tubeworm</name>
    <dbReference type="NCBI Taxonomy" id="27915"/>
    <lineage>
        <taxon>Eukaryota</taxon>
        <taxon>Metazoa</taxon>
        <taxon>Spiralia</taxon>
        <taxon>Lophotrochozoa</taxon>
        <taxon>Annelida</taxon>
        <taxon>Polychaeta</taxon>
        <taxon>Sedentaria</taxon>
        <taxon>Canalipalpata</taxon>
        <taxon>Sabellida</taxon>
        <taxon>Siboglinidae</taxon>
        <taxon>Ridgeia</taxon>
    </lineage>
</organism>
<reference evidence="1" key="1">
    <citation type="journal article" date="2023" name="Mol. Biol. Evol.">
        <title>Third-Generation Sequencing Reveals the Adaptive Role of the Epigenome in Three Deep-Sea Polychaetes.</title>
        <authorList>
            <person name="Perez M."/>
            <person name="Aroh O."/>
            <person name="Sun Y."/>
            <person name="Lan Y."/>
            <person name="Juniper S.K."/>
            <person name="Young C.R."/>
            <person name="Angers B."/>
            <person name="Qian P.Y."/>
        </authorList>
    </citation>
    <scope>NUCLEOTIDE SEQUENCE</scope>
    <source>
        <strain evidence="1">R07B-5</strain>
    </source>
</reference>
<dbReference type="AlphaFoldDB" id="A0AAD9KPU5"/>
<sequence>MFKQKDERKTTWMHPHSRHWHMIDFIITRCRDKMDIHSTRAMRRANCWTDHQMLRSNVAFRIRQKHNRQGTMELQRAADRNDTKGFYSGLEELWGPKKKGPVHLKSTDGMETLSDSKRVVARWSEHFQKLLNVPGDIHHEALDNIPQRITKTILD</sequence>
<protein>
    <submittedName>
        <fullName evidence="1">Uncharacterized protein</fullName>
    </submittedName>
</protein>
<name>A0AAD9KPU5_RIDPI</name>
<dbReference type="Proteomes" id="UP001209878">
    <property type="component" value="Unassembled WGS sequence"/>
</dbReference>